<keyword evidence="2" id="KW-1185">Reference proteome</keyword>
<gene>
    <name evidence="1" type="ORF">L2E82_18612</name>
</gene>
<evidence type="ECO:0000313" key="1">
    <source>
        <dbReference type="EMBL" id="KAI3768159.1"/>
    </source>
</evidence>
<name>A0ACB9FA12_CICIN</name>
<dbReference type="Proteomes" id="UP001055811">
    <property type="component" value="Linkage Group LG03"/>
</dbReference>
<comment type="caution">
    <text evidence="1">The sequence shown here is derived from an EMBL/GenBank/DDBJ whole genome shotgun (WGS) entry which is preliminary data.</text>
</comment>
<sequence length="148" mass="16281">MFNIFFTPKIPPSTASSPSILPPTPSSTSLLLSTSPFLSDVISVEFPPPTPCGTPAPSLYPPVILNARTILTLKATQPSTPFQVFLGWKCSIDPEILHFVKIKFTAISVSIDLEMITHFQKWKGKFGTDLALPRWSLLLKNMEKPGAR</sequence>
<reference evidence="1 2" key="2">
    <citation type="journal article" date="2022" name="Mol. Ecol. Resour.">
        <title>The genomes of chicory, endive, great burdock and yacon provide insights into Asteraceae paleo-polyploidization history and plant inulin production.</title>
        <authorList>
            <person name="Fan W."/>
            <person name="Wang S."/>
            <person name="Wang H."/>
            <person name="Wang A."/>
            <person name="Jiang F."/>
            <person name="Liu H."/>
            <person name="Zhao H."/>
            <person name="Xu D."/>
            <person name="Zhang Y."/>
        </authorList>
    </citation>
    <scope>NUCLEOTIDE SEQUENCE [LARGE SCALE GENOMIC DNA]</scope>
    <source>
        <strain evidence="2">cv. Punajuju</strain>
        <tissue evidence="1">Leaves</tissue>
    </source>
</reference>
<evidence type="ECO:0000313" key="2">
    <source>
        <dbReference type="Proteomes" id="UP001055811"/>
    </source>
</evidence>
<accession>A0ACB9FA12</accession>
<reference evidence="2" key="1">
    <citation type="journal article" date="2022" name="Mol. Ecol. Resour.">
        <title>The genomes of chicory, endive, great burdock and yacon provide insights into Asteraceae palaeo-polyploidization history and plant inulin production.</title>
        <authorList>
            <person name="Fan W."/>
            <person name="Wang S."/>
            <person name="Wang H."/>
            <person name="Wang A."/>
            <person name="Jiang F."/>
            <person name="Liu H."/>
            <person name="Zhao H."/>
            <person name="Xu D."/>
            <person name="Zhang Y."/>
        </authorList>
    </citation>
    <scope>NUCLEOTIDE SEQUENCE [LARGE SCALE GENOMIC DNA]</scope>
    <source>
        <strain evidence="2">cv. Punajuju</strain>
    </source>
</reference>
<organism evidence="1 2">
    <name type="scientific">Cichorium intybus</name>
    <name type="common">Chicory</name>
    <dbReference type="NCBI Taxonomy" id="13427"/>
    <lineage>
        <taxon>Eukaryota</taxon>
        <taxon>Viridiplantae</taxon>
        <taxon>Streptophyta</taxon>
        <taxon>Embryophyta</taxon>
        <taxon>Tracheophyta</taxon>
        <taxon>Spermatophyta</taxon>
        <taxon>Magnoliopsida</taxon>
        <taxon>eudicotyledons</taxon>
        <taxon>Gunneridae</taxon>
        <taxon>Pentapetalae</taxon>
        <taxon>asterids</taxon>
        <taxon>campanulids</taxon>
        <taxon>Asterales</taxon>
        <taxon>Asteraceae</taxon>
        <taxon>Cichorioideae</taxon>
        <taxon>Cichorieae</taxon>
        <taxon>Cichoriinae</taxon>
        <taxon>Cichorium</taxon>
    </lineage>
</organism>
<protein>
    <submittedName>
        <fullName evidence="1">Uncharacterized protein</fullName>
    </submittedName>
</protein>
<dbReference type="EMBL" id="CM042011">
    <property type="protein sequence ID" value="KAI3768159.1"/>
    <property type="molecule type" value="Genomic_DNA"/>
</dbReference>
<proteinExistence type="predicted"/>